<dbReference type="AlphaFoldDB" id="A0A835DHF4"/>
<evidence type="ECO:0000313" key="2">
    <source>
        <dbReference type="Proteomes" id="UP000655225"/>
    </source>
</evidence>
<reference evidence="1 2" key="1">
    <citation type="submission" date="2020-04" db="EMBL/GenBank/DDBJ databases">
        <title>Plant Genome Project.</title>
        <authorList>
            <person name="Zhang R.-G."/>
        </authorList>
    </citation>
    <scope>NUCLEOTIDE SEQUENCE [LARGE SCALE GENOMIC DNA]</scope>
    <source>
        <strain evidence="1">YNK0</strain>
        <tissue evidence="1">Leaf</tissue>
    </source>
</reference>
<dbReference type="EMBL" id="JABCRI010000007">
    <property type="protein sequence ID" value="KAF8403486.1"/>
    <property type="molecule type" value="Genomic_DNA"/>
</dbReference>
<keyword evidence="2" id="KW-1185">Reference proteome</keyword>
<accession>A0A835DHF4</accession>
<protein>
    <submittedName>
        <fullName evidence="1">Uncharacterized protein</fullName>
    </submittedName>
</protein>
<gene>
    <name evidence="1" type="ORF">HHK36_011590</name>
</gene>
<organism evidence="1 2">
    <name type="scientific">Tetracentron sinense</name>
    <name type="common">Spur-leaf</name>
    <dbReference type="NCBI Taxonomy" id="13715"/>
    <lineage>
        <taxon>Eukaryota</taxon>
        <taxon>Viridiplantae</taxon>
        <taxon>Streptophyta</taxon>
        <taxon>Embryophyta</taxon>
        <taxon>Tracheophyta</taxon>
        <taxon>Spermatophyta</taxon>
        <taxon>Magnoliopsida</taxon>
        <taxon>Trochodendrales</taxon>
        <taxon>Trochodendraceae</taxon>
        <taxon>Tetracentron</taxon>
    </lineage>
</organism>
<name>A0A835DHF4_TETSI</name>
<comment type="caution">
    <text evidence="1">The sequence shown here is derived from an EMBL/GenBank/DDBJ whole genome shotgun (WGS) entry which is preliminary data.</text>
</comment>
<dbReference type="Proteomes" id="UP000655225">
    <property type="component" value="Unassembled WGS sequence"/>
</dbReference>
<sequence length="67" mass="8353">MVATHDRLQETTELYCCVVFQSYRYMFERLRDMNMPETLVYWRLLQVHRFPQTTPEFLMEKCQGYMF</sequence>
<evidence type="ECO:0000313" key="1">
    <source>
        <dbReference type="EMBL" id="KAF8403486.1"/>
    </source>
</evidence>
<proteinExistence type="predicted"/>